<proteinExistence type="predicted"/>
<accession>V6LXB3</accession>
<sequence length="125" mass="13628">VFPPARGPDDSHELPRLHVQRDVPQDRLEGLLRLAELLAPVAVPGGGVQLLAQALRHRVGQVVHADRHFVESQRPRSQGSRARRGLEGREALEWGLLGWVKGVCVGRVCRGAGLAPFRRSASNGL</sequence>
<organism evidence="1">
    <name type="scientific">Spironucleus salmonicida</name>
    <dbReference type="NCBI Taxonomy" id="348837"/>
    <lineage>
        <taxon>Eukaryota</taxon>
        <taxon>Metamonada</taxon>
        <taxon>Diplomonadida</taxon>
        <taxon>Hexamitidae</taxon>
        <taxon>Hexamitinae</taxon>
        <taxon>Spironucleus</taxon>
    </lineage>
</organism>
<dbReference type="AlphaFoldDB" id="V6LXB3"/>
<feature type="non-terminal residue" evidence="1">
    <location>
        <position position="1"/>
    </location>
</feature>
<dbReference type="EMBL" id="KI545991">
    <property type="protein sequence ID" value="EST48361.1"/>
    <property type="molecule type" value="Genomic_DNA"/>
</dbReference>
<protein>
    <submittedName>
        <fullName evidence="1">Uncharacterized protein</fullName>
    </submittedName>
</protein>
<evidence type="ECO:0000313" key="1">
    <source>
        <dbReference type="EMBL" id="EST48361.1"/>
    </source>
</evidence>
<name>V6LXB3_9EUKA</name>
<reference evidence="1" key="1">
    <citation type="journal article" date="2014" name="PLoS Genet.">
        <title>The Genome of Spironucleus salmonicida Highlights a Fish Pathogen Adapted to Fluctuating Environments.</title>
        <authorList>
            <person name="Xu F."/>
            <person name="Jerlstrom-Hultqvist J."/>
            <person name="Einarsson E."/>
            <person name="Astvaldsson A."/>
            <person name="Svard S.G."/>
            <person name="Andersson J.O."/>
        </authorList>
    </citation>
    <scope>NUCLEOTIDE SEQUENCE</scope>
</reference>
<gene>
    <name evidence="1" type="ORF">SS50377_11479</name>
</gene>